<dbReference type="Gene3D" id="3.40.50.620">
    <property type="entry name" value="HUPs"/>
    <property type="match status" value="1"/>
</dbReference>
<evidence type="ECO:0000313" key="4">
    <source>
        <dbReference type="Proteomes" id="UP000217895"/>
    </source>
</evidence>
<keyword evidence="3" id="KW-0614">Plasmid</keyword>
<name>A0A1Z4JRW4_LEPBY</name>
<organism evidence="3 4">
    <name type="scientific">Leptolyngbya boryana NIES-2135</name>
    <dbReference type="NCBI Taxonomy" id="1973484"/>
    <lineage>
        <taxon>Bacteria</taxon>
        <taxon>Bacillati</taxon>
        <taxon>Cyanobacteriota</taxon>
        <taxon>Cyanophyceae</taxon>
        <taxon>Leptolyngbyales</taxon>
        <taxon>Leptolyngbyaceae</taxon>
        <taxon>Leptolyngbya group</taxon>
        <taxon>Leptolyngbya</taxon>
    </lineage>
</organism>
<dbReference type="AlphaFoldDB" id="A0A1Z4JRW4"/>
<dbReference type="InterPro" id="IPR006015">
    <property type="entry name" value="Universal_stress_UspA"/>
</dbReference>
<keyword evidence="4" id="KW-1185">Reference proteome</keyword>
<dbReference type="Pfam" id="PF00582">
    <property type="entry name" value="Usp"/>
    <property type="match status" value="1"/>
</dbReference>
<accession>A0A1Z4JRW4</accession>
<dbReference type="PANTHER" id="PTHR46268:SF8">
    <property type="entry name" value="UNIVERSAL STRESS PROTEIN SLL1388"/>
    <property type="match status" value="1"/>
</dbReference>
<sequence length="176" mass="19343">MFQKILVALDKSEVSNQVFQAALDLAKSDHASLLLLHVLSFEEEDYPIVVGHTSLNYNSEGMDSAIKQFDQQWRAYEHQGIEMLKSRTTTATAAGVPTEYIQCLGGPGACICANAREWGADLVVIGRRRLSILRELVLGSVSNYVIHHAPCNVLTVQSIVQKNVHAELLQAAELSP</sequence>
<gene>
    <name evidence="3" type="ORF">NIES2135_63270</name>
</gene>
<dbReference type="Proteomes" id="UP000217895">
    <property type="component" value="Plasmid Plasmid1 dna"/>
</dbReference>
<proteinExistence type="inferred from homology"/>
<comment type="similarity">
    <text evidence="1">Belongs to the universal stress protein A family.</text>
</comment>
<dbReference type="CDD" id="cd00293">
    <property type="entry name" value="USP-like"/>
    <property type="match status" value="1"/>
</dbReference>
<feature type="domain" description="UspA" evidence="2">
    <location>
        <begin position="1"/>
        <end position="156"/>
    </location>
</feature>
<evidence type="ECO:0000256" key="1">
    <source>
        <dbReference type="ARBA" id="ARBA00008791"/>
    </source>
</evidence>
<evidence type="ECO:0000259" key="2">
    <source>
        <dbReference type="Pfam" id="PF00582"/>
    </source>
</evidence>
<dbReference type="SUPFAM" id="SSF52402">
    <property type="entry name" value="Adenine nucleotide alpha hydrolases-like"/>
    <property type="match status" value="1"/>
</dbReference>
<dbReference type="PRINTS" id="PR01438">
    <property type="entry name" value="UNVRSLSTRESS"/>
</dbReference>
<reference evidence="3 4" key="1">
    <citation type="submission" date="2017-06" db="EMBL/GenBank/DDBJ databases">
        <title>Genome sequencing of cyanobaciteial culture collection at National Institute for Environmental Studies (NIES).</title>
        <authorList>
            <person name="Hirose Y."/>
            <person name="Shimura Y."/>
            <person name="Fujisawa T."/>
            <person name="Nakamura Y."/>
            <person name="Kawachi M."/>
        </authorList>
    </citation>
    <scope>NUCLEOTIDE SEQUENCE [LARGE SCALE GENOMIC DNA]</scope>
    <source>
        <strain evidence="3 4">NIES-2135</strain>
        <plasmid evidence="4">Plasmid Plasmid1 dna</plasmid>
    </source>
</reference>
<protein>
    <submittedName>
        <fullName evidence="3">UspA domain-containing protein</fullName>
    </submittedName>
</protein>
<dbReference type="InterPro" id="IPR014729">
    <property type="entry name" value="Rossmann-like_a/b/a_fold"/>
</dbReference>
<geneLocation type="plasmid" evidence="3">
    <name>plasmid1</name>
</geneLocation>
<dbReference type="InterPro" id="IPR006016">
    <property type="entry name" value="UspA"/>
</dbReference>
<evidence type="ECO:0000313" key="3">
    <source>
        <dbReference type="EMBL" id="BAY59450.1"/>
    </source>
</evidence>
<dbReference type="EMBL" id="AP018204">
    <property type="protein sequence ID" value="BAY59450.1"/>
    <property type="molecule type" value="Genomic_DNA"/>
</dbReference>
<dbReference type="PANTHER" id="PTHR46268">
    <property type="entry name" value="STRESS RESPONSE PROTEIN NHAX"/>
    <property type="match status" value="1"/>
</dbReference>